<evidence type="ECO:0000313" key="2">
    <source>
        <dbReference type="Proteomes" id="UP001603857"/>
    </source>
</evidence>
<reference evidence="1 2" key="1">
    <citation type="submission" date="2024-08" db="EMBL/GenBank/DDBJ databases">
        <title>Insights into the chromosomal genome structure of Flemingia macrophylla.</title>
        <authorList>
            <person name="Ding Y."/>
            <person name="Zhao Y."/>
            <person name="Bi W."/>
            <person name="Wu M."/>
            <person name="Zhao G."/>
            <person name="Gong Y."/>
            <person name="Li W."/>
            <person name="Zhang P."/>
        </authorList>
    </citation>
    <scope>NUCLEOTIDE SEQUENCE [LARGE SCALE GENOMIC DNA]</scope>
    <source>
        <strain evidence="1">DYQJB</strain>
        <tissue evidence="1">Leaf</tissue>
    </source>
</reference>
<dbReference type="InterPro" id="IPR011989">
    <property type="entry name" value="ARM-like"/>
</dbReference>
<dbReference type="Gene3D" id="1.25.10.10">
    <property type="entry name" value="Leucine-rich Repeat Variant"/>
    <property type="match status" value="1"/>
</dbReference>
<dbReference type="EMBL" id="JBGMDY010000010">
    <property type="protein sequence ID" value="KAL2319312.1"/>
    <property type="molecule type" value="Genomic_DNA"/>
</dbReference>
<protein>
    <submittedName>
        <fullName evidence="1">Uncharacterized protein</fullName>
    </submittedName>
</protein>
<proteinExistence type="predicted"/>
<dbReference type="AlphaFoldDB" id="A0ABD1L727"/>
<comment type="caution">
    <text evidence="1">The sequence shown here is derived from an EMBL/GenBank/DDBJ whole genome shotgun (WGS) entry which is preliminary data.</text>
</comment>
<organism evidence="1 2">
    <name type="scientific">Flemingia macrophylla</name>
    <dbReference type="NCBI Taxonomy" id="520843"/>
    <lineage>
        <taxon>Eukaryota</taxon>
        <taxon>Viridiplantae</taxon>
        <taxon>Streptophyta</taxon>
        <taxon>Embryophyta</taxon>
        <taxon>Tracheophyta</taxon>
        <taxon>Spermatophyta</taxon>
        <taxon>Magnoliopsida</taxon>
        <taxon>eudicotyledons</taxon>
        <taxon>Gunneridae</taxon>
        <taxon>Pentapetalae</taxon>
        <taxon>rosids</taxon>
        <taxon>fabids</taxon>
        <taxon>Fabales</taxon>
        <taxon>Fabaceae</taxon>
        <taxon>Papilionoideae</taxon>
        <taxon>50 kb inversion clade</taxon>
        <taxon>NPAAA clade</taxon>
        <taxon>indigoferoid/millettioid clade</taxon>
        <taxon>Phaseoleae</taxon>
        <taxon>Flemingia</taxon>
    </lineage>
</organism>
<keyword evidence="2" id="KW-1185">Reference proteome</keyword>
<sequence length="120" mass="13110">MDSPLAIKLSLSFVGFREVAFSLEDEEEVMHAISLVLGSVPNRELKNNLLVRLLSSSYEAIGKLVDPEISLSLKQSPASYTQVLNAASRGLHRYAWGIMLNKKHERAEDSKSVAVPSAAA</sequence>
<accession>A0ABD1L727</accession>
<gene>
    <name evidence="1" type="ORF">Fmac_028281</name>
</gene>
<evidence type="ECO:0000313" key="1">
    <source>
        <dbReference type="EMBL" id="KAL2319312.1"/>
    </source>
</evidence>
<name>A0ABD1L727_9FABA</name>
<dbReference type="Proteomes" id="UP001603857">
    <property type="component" value="Unassembled WGS sequence"/>
</dbReference>